<evidence type="ECO:0000313" key="4">
    <source>
        <dbReference type="Proteomes" id="UP001576726"/>
    </source>
</evidence>
<keyword evidence="3" id="KW-0378">Hydrolase</keyword>
<dbReference type="InterPro" id="IPR003675">
    <property type="entry name" value="Rce1/LyrA-like_dom"/>
</dbReference>
<feature type="domain" description="CAAX prenyl protease 2/Lysostaphin resistance protein A-like" evidence="2">
    <location>
        <begin position="139"/>
        <end position="238"/>
    </location>
</feature>
<feature type="transmembrane region" description="Helical" evidence="1">
    <location>
        <begin position="178"/>
        <end position="195"/>
    </location>
</feature>
<accession>A0ABV4VUC8</accession>
<dbReference type="Proteomes" id="UP001576726">
    <property type="component" value="Unassembled WGS sequence"/>
</dbReference>
<feature type="transmembrane region" description="Helical" evidence="1">
    <location>
        <begin position="201"/>
        <end position="221"/>
    </location>
</feature>
<feature type="transmembrane region" description="Helical" evidence="1">
    <location>
        <begin position="32"/>
        <end position="52"/>
    </location>
</feature>
<protein>
    <submittedName>
        <fullName evidence="3">CPBP family intramembrane glutamic endopeptidase</fullName>
        <ecNumber evidence="3">3.4.-.-</ecNumber>
    </submittedName>
</protein>
<feature type="transmembrane region" description="Helical" evidence="1">
    <location>
        <begin position="64"/>
        <end position="82"/>
    </location>
</feature>
<dbReference type="EMBL" id="JBHFGJ010000003">
    <property type="protein sequence ID" value="MFB2652774.1"/>
    <property type="molecule type" value="Genomic_DNA"/>
</dbReference>
<keyword evidence="4" id="KW-1185">Reference proteome</keyword>
<keyword evidence="1" id="KW-0472">Membrane</keyword>
<reference evidence="3 4" key="1">
    <citation type="submission" date="2024-09" db="EMBL/GenBank/DDBJ databases">
        <authorList>
            <person name="Zhang Y."/>
        </authorList>
    </citation>
    <scope>NUCLEOTIDE SEQUENCE [LARGE SCALE GENOMIC DNA]</scope>
    <source>
        <strain evidence="3 4">SH314</strain>
    </source>
</reference>
<keyword evidence="1" id="KW-0812">Transmembrane</keyword>
<dbReference type="EC" id="3.4.-.-" evidence="3"/>
<comment type="caution">
    <text evidence="3">The sequence shown here is derived from an EMBL/GenBank/DDBJ whole genome shotgun (WGS) entry which is preliminary data.</text>
</comment>
<feature type="transmembrane region" description="Helical" evidence="1">
    <location>
        <begin position="94"/>
        <end position="115"/>
    </location>
</feature>
<evidence type="ECO:0000259" key="2">
    <source>
        <dbReference type="Pfam" id="PF02517"/>
    </source>
</evidence>
<evidence type="ECO:0000256" key="1">
    <source>
        <dbReference type="SAM" id="Phobius"/>
    </source>
</evidence>
<feature type="transmembrane region" description="Helical" evidence="1">
    <location>
        <begin position="146"/>
        <end position="166"/>
    </location>
</feature>
<sequence>MILTGKQEQSMRAMTDFPFYNGKPISLTAGQWALLILGAILGFISLVSPYPFGAYPGRDWVSTILFPGIPLCMFYLIVGEHWRLIFDKLDLKAVGWMFLIALLNIIISVTIGKIVSDTVGATANPAFEMLRHQDIWEKLLFFLRTIPQLFGEELITVIPFLALMWLLHSHFGVQRRTAIIIAWIGSAILFGMAHLPTYQWNWVQCLIVIGAARMVLLLAYLKTKNILISTGAHIINDWTMLSVVLLIG</sequence>
<name>A0ABV4VUC8_9GAMM</name>
<dbReference type="Pfam" id="PF02517">
    <property type="entry name" value="Rce1-like"/>
    <property type="match status" value="1"/>
</dbReference>
<dbReference type="RefSeq" id="WP_374918937.1">
    <property type="nucleotide sequence ID" value="NZ_JBHFGJ010000003.1"/>
</dbReference>
<evidence type="ECO:0000313" key="3">
    <source>
        <dbReference type="EMBL" id="MFB2652774.1"/>
    </source>
</evidence>
<proteinExistence type="predicted"/>
<dbReference type="GO" id="GO:0016787">
    <property type="term" value="F:hydrolase activity"/>
    <property type="evidence" value="ECO:0007669"/>
    <property type="project" value="UniProtKB-KW"/>
</dbReference>
<keyword evidence="1" id="KW-1133">Transmembrane helix</keyword>
<gene>
    <name evidence="3" type="ORF">ACE02L_08480</name>
</gene>
<organism evidence="3 4">
    <name type="scientific">Shewanella seohaensis</name>
    <dbReference type="NCBI Taxonomy" id="755175"/>
    <lineage>
        <taxon>Bacteria</taxon>
        <taxon>Pseudomonadati</taxon>
        <taxon>Pseudomonadota</taxon>
        <taxon>Gammaproteobacteria</taxon>
        <taxon>Alteromonadales</taxon>
        <taxon>Shewanellaceae</taxon>
        <taxon>Shewanella</taxon>
    </lineage>
</organism>